<keyword evidence="2" id="KW-1185">Reference proteome</keyword>
<organism evidence="1 2">
    <name type="scientific">Catharanthus roseus</name>
    <name type="common">Madagascar periwinkle</name>
    <name type="synonym">Vinca rosea</name>
    <dbReference type="NCBI Taxonomy" id="4058"/>
    <lineage>
        <taxon>Eukaryota</taxon>
        <taxon>Viridiplantae</taxon>
        <taxon>Streptophyta</taxon>
        <taxon>Embryophyta</taxon>
        <taxon>Tracheophyta</taxon>
        <taxon>Spermatophyta</taxon>
        <taxon>Magnoliopsida</taxon>
        <taxon>eudicotyledons</taxon>
        <taxon>Gunneridae</taxon>
        <taxon>Pentapetalae</taxon>
        <taxon>asterids</taxon>
        <taxon>lamiids</taxon>
        <taxon>Gentianales</taxon>
        <taxon>Apocynaceae</taxon>
        <taxon>Rauvolfioideae</taxon>
        <taxon>Vinceae</taxon>
        <taxon>Catharanthinae</taxon>
        <taxon>Catharanthus</taxon>
    </lineage>
</organism>
<evidence type="ECO:0000313" key="2">
    <source>
        <dbReference type="Proteomes" id="UP001060085"/>
    </source>
</evidence>
<protein>
    <submittedName>
        <fullName evidence="1">Uncharacterized protein</fullName>
    </submittedName>
</protein>
<reference evidence="2" key="1">
    <citation type="journal article" date="2023" name="Nat. Plants">
        <title>Single-cell RNA sequencing provides a high-resolution roadmap for understanding the multicellular compartmentation of specialized metabolism.</title>
        <authorList>
            <person name="Sun S."/>
            <person name="Shen X."/>
            <person name="Li Y."/>
            <person name="Li Y."/>
            <person name="Wang S."/>
            <person name="Li R."/>
            <person name="Zhang H."/>
            <person name="Shen G."/>
            <person name="Guo B."/>
            <person name="Wei J."/>
            <person name="Xu J."/>
            <person name="St-Pierre B."/>
            <person name="Chen S."/>
            <person name="Sun C."/>
        </authorList>
    </citation>
    <scope>NUCLEOTIDE SEQUENCE [LARGE SCALE GENOMIC DNA]</scope>
</reference>
<sequence>MEVRKLSFLVKYSIYALLFAGVVYILVMDTTDKTKLFLTLPTFHHQQPSTSRLYEMSIYKDNLEMVLASASSTKNKTLIITIVNKAYVEVEEREGEGGDKAMLDLFLDGFWIGEETRQLVDNLLIVAMDNTSYERCKFLGLHCYKLETNNGEDFSDEKVYLSDDFVKMMWRRTLFLGDVLKRGYNFVFTDTDVLWLRNPFPNLTRIRDTTDIHISTDRFYGHPWSNANPINTGFYMIRSNNKTIQLFNEWYARKNSSVGGLKEQDVLQIMIFEGIFWKLRLKVEFLNTIYFSGFCQDSKNVKVVKTVHANCCRGIKAKLVDMTAVIHDWKKYKKISDNETSVSSFRWTNHVACMNSWQ</sequence>
<dbReference type="Proteomes" id="UP001060085">
    <property type="component" value="Linkage Group LG03"/>
</dbReference>
<dbReference type="EMBL" id="CM044703">
    <property type="protein sequence ID" value="KAI5670331.1"/>
    <property type="molecule type" value="Genomic_DNA"/>
</dbReference>
<accession>A0ACC0BCG5</accession>
<gene>
    <name evidence="1" type="ORF">M9H77_10695</name>
</gene>
<proteinExistence type="predicted"/>
<evidence type="ECO:0000313" key="1">
    <source>
        <dbReference type="EMBL" id="KAI5670331.1"/>
    </source>
</evidence>
<comment type="caution">
    <text evidence="1">The sequence shown here is derived from an EMBL/GenBank/DDBJ whole genome shotgun (WGS) entry which is preliminary data.</text>
</comment>
<name>A0ACC0BCG5_CATRO</name>